<organism evidence="9 10">
    <name type="scientific">Cymbomonas tetramitiformis</name>
    <dbReference type="NCBI Taxonomy" id="36881"/>
    <lineage>
        <taxon>Eukaryota</taxon>
        <taxon>Viridiplantae</taxon>
        <taxon>Chlorophyta</taxon>
        <taxon>Pyramimonadophyceae</taxon>
        <taxon>Pyramimonadales</taxon>
        <taxon>Pyramimonadaceae</taxon>
        <taxon>Cymbomonas</taxon>
    </lineage>
</organism>
<evidence type="ECO:0000256" key="4">
    <source>
        <dbReference type="ARBA" id="ARBA00022660"/>
    </source>
</evidence>
<keyword evidence="3" id="KW-0813">Transport</keyword>
<evidence type="ECO:0000256" key="7">
    <source>
        <dbReference type="ARBA" id="ARBA00023128"/>
    </source>
</evidence>
<accession>A0AAE0LFK4</accession>
<sequence length="133" mass="15237">MLFREVCREMPWIVENYWLNEVTTVSKLRSQVANEFRKVQTDNSKVVDVLIFKGQAEITDILGHHFNRHHLITKYVAPMTEDKILINQTTKKSAFLTNFLKTPPPGSTGGFCSNQEGWALSMKCLTRIVCFAS</sequence>
<dbReference type="PANTHER" id="PTHR12964:SF0">
    <property type="entry name" value="NADH DEHYDROGENASE [UBIQUINONE] 1 ALPHA SUBCOMPLEX SUBUNIT 6"/>
    <property type="match status" value="1"/>
</dbReference>
<evidence type="ECO:0000313" key="10">
    <source>
        <dbReference type="Proteomes" id="UP001190700"/>
    </source>
</evidence>
<dbReference type="EMBL" id="LGRX02003088">
    <property type="protein sequence ID" value="KAK3282950.1"/>
    <property type="molecule type" value="Genomic_DNA"/>
</dbReference>
<comment type="caution">
    <text evidence="9">The sequence shown here is derived from an EMBL/GenBank/DDBJ whole genome shotgun (WGS) entry which is preliminary data.</text>
</comment>
<dbReference type="Proteomes" id="UP001190700">
    <property type="component" value="Unassembled WGS sequence"/>
</dbReference>
<comment type="similarity">
    <text evidence="2">Belongs to the complex I LYR family.</text>
</comment>
<comment type="subcellular location">
    <subcellularLocation>
        <location evidence="1">Mitochondrion inner membrane</location>
        <topology evidence="1">Peripheral membrane protein</topology>
        <orientation evidence="1">Matrix side</orientation>
    </subcellularLocation>
</comment>
<keyword evidence="5" id="KW-0999">Mitochondrion inner membrane</keyword>
<evidence type="ECO:0000256" key="8">
    <source>
        <dbReference type="ARBA" id="ARBA00023136"/>
    </source>
</evidence>
<dbReference type="AlphaFoldDB" id="A0AAE0LFK4"/>
<evidence type="ECO:0000256" key="3">
    <source>
        <dbReference type="ARBA" id="ARBA00022448"/>
    </source>
</evidence>
<name>A0AAE0LFK4_9CHLO</name>
<keyword evidence="6" id="KW-0249">Electron transport</keyword>
<evidence type="ECO:0000313" key="9">
    <source>
        <dbReference type="EMBL" id="KAK3282950.1"/>
    </source>
</evidence>
<keyword evidence="10" id="KW-1185">Reference proteome</keyword>
<dbReference type="GO" id="GO:0005743">
    <property type="term" value="C:mitochondrial inner membrane"/>
    <property type="evidence" value="ECO:0007669"/>
    <property type="project" value="UniProtKB-SubCell"/>
</dbReference>
<gene>
    <name evidence="9" type="ORF">CYMTET_9337</name>
</gene>
<dbReference type="InterPro" id="IPR016488">
    <property type="entry name" value="NADH_Ub_cplx-1_asu_su-6"/>
</dbReference>
<evidence type="ECO:0000256" key="5">
    <source>
        <dbReference type="ARBA" id="ARBA00022792"/>
    </source>
</evidence>
<dbReference type="GO" id="GO:0006979">
    <property type="term" value="P:response to oxidative stress"/>
    <property type="evidence" value="ECO:0007669"/>
    <property type="project" value="TreeGrafter"/>
</dbReference>
<evidence type="ECO:0000256" key="1">
    <source>
        <dbReference type="ARBA" id="ARBA00004443"/>
    </source>
</evidence>
<keyword evidence="8" id="KW-0472">Membrane</keyword>
<proteinExistence type="inferred from homology"/>
<reference evidence="9 10" key="1">
    <citation type="journal article" date="2015" name="Genome Biol. Evol.">
        <title>Comparative Genomics of a Bacterivorous Green Alga Reveals Evolutionary Causalities and Consequences of Phago-Mixotrophic Mode of Nutrition.</title>
        <authorList>
            <person name="Burns J.A."/>
            <person name="Paasch A."/>
            <person name="Narechania A."/>
            <person name="Kim E."/>
        </authorList>
    </citation>
    <scope>NUCLEOTIDE SEQUENCE [LARGE SCALE GENOMIC DNA]</scope>
    <source>
        <strain evidence="9 10">PLY_AMNH</strain>
    </source>
</reference>
<keyword evidence="4" id="KW-0679">Respiratory chain</keyword>
<protein>
    <submittedName>
        <fullName evidence="9">Uncharacterized protein</fullName>
    </submittedName>
</protein>
<evidence type="ECO:0000256" key="6">
    <source>
        <dbReference type="ARBA" id="ARBA00022982"/>
    </source>
</evidence>
<evidence type="ECO:0000256" key="2">
    <source>
        <dbReference type="ARBA" id="ARBA00009508"/>
    </source>
</evidence>
<keyword evidence="7" id="KW-0496">Mitochondrion</keyword>
<dbReference type="PANTHER" id="PTHR12964">
    <property type="entry name" value="NADH-UBIQUINONE OXIDOREDUCTASE B14 SUBUNIT"/>
    <property type="match status" value="1"/>
</dbReference>